<evidence type="ECO:0000256" key="1">
    <source>
        <dbReference type="SAM" id="MobiDB-lite"/>
    </source>
</evidence>
<feature type="signal peptide" evidence="2">
    <location>
        <begin position="1"/>
        <end position="22"/>
    </location>
</feature>
<protein>
    <recommendedName>
        <fullName evidence="3">START domain-containing protein</fullName>
    </recommendedName>
</protein>
<dbReference type="Gene3D" id="3.30.530.20">
    <property type="match status" value="1"/>
</dbReference>
<dbReference type="Proteomes" id="UP000664859">
    <property type="component" value="Unassembled WGS sequence"/>
</dbReference>
<gene>
    <name evidence="4" type="ORF">JKP88DRAFT_261508</name>
</gene>
<name>A0A835YMA7_9STRA</name>
<feature type="region of interest" description="Disordered" evidence="1">
    <location>
        <begin position="249"/>
        <end position="269"/>
    </location>
</feature>
<organism evidence="4 5">
    <name type="scientific">Tribonema minus</name>
    <dbReference type="NCBI Taxonomy" id="303371"/>
    <lineage>
        <taxon>Eukaryota</taxon>
        <taxon>Sar</taxon>
        <taxon>Stramenopiles</taxon>
        <taxon>Ochrophyta</taxon>
        <taxon>PX clade</taxon>
        <taxon>Xanthophyceae</taxon>
        <taxon>Tribonematales</taxon>
        <taxon>Tribonemataceae</taxon>
        <taxon>Tribonema</taxon>
    </lineage>
</organism>
<feature type="compositionally biased region" description="Low complexity" evidence="1">
    <location>
        <begin position="384"/>
        <end position="393"/>
    </location>
</feature>
<dbReference type="EMBL" id="JAFCMP010000536">
    <property type="protein sequence ID" value="KAG5176422.1"/>
    <property type="molecule type" value="Genomic_DNA"/>
</dbReference>
<dbReference type="GO" id="GO:0008289">
    <property type="term" value="F:lipid binding"/>
    <property type="evidence" value="ECO:0007669"/>
    <property type="project" value="InterPro"/>
</dbReference>
<dbReference type="InterPro" id="IPR051213">
    <property type="entry name" value="START_lipid_transfer"/>
</dbReference>
<dbReference type="OrthoDB" id="196858at2759"/>
<evidence type="ECO:0000313" key="4">
    <source>
        <dbReference type="EMBL" id="KAG5176422.1"/>
    </source>
</evidence>
<dbReference type="Pfam" id="PF01852">
    <property type="entry name" value="START"/>
    <property type="match status" value="1"/>
</dbReference>
<keyword evidence="5" id="KW-1185">Reference proteome</keyword>
<evidence type="ECO:0000313" key="5">
    <source>
        <dbReference type="Proteomes" id="UP000664859"/>
    </source>
</evidence>
<evidence type="ECO:0000259" key="3">
    <source>
        <dbReference type="PROSITE" id="PS50848"/>
    </source>
</evidence>
<proteinExistence type="predicted"/>
<dbReference type="GO" id="GO:0005737">
    <property type="term" value="C:cytoplasm"/>
    <property type="evidence" value="ECO:0007669"/>
    <property type="project" value="UniProtKB-ARBA"/>
</dbReference>
<evidence type="ECO:0000256" key="2">
    <source>
        <dbReference type="SAM" id="SignalP"/>
    </source>
</evidence>
<accession>A0A835YMA7</accession>
<dbReference type="PANTHER" id="PTHR19308:SF14">
    <property type="entry name" value="START DOMAIN-CONTAINING PROTEIN"/>
    <property type="match status" value="1"/>
</dbReference>
<feature type="region of interest" description="Disordered" evidence="1">
    <location>
        <begin position="484"/>
        <end position="544"/>
    </location>
</feature>
<dbReference type="CDD" id="cd00177">
    <property type="entry name" value="START"/>
    <property type="match status" value="1"/>
</dbReference>
<dbReference type="PANTHER" id="PTHR19308">
    <property type="entry name" value="PHOSPHATIDYLCHOLINE TRANSFER PROTEIN"/>
    <property type="match status" value="1"/>
</dbReference>
<feature type="chain" id="PRO_5032451867" description="START domain-containing protein" evidence="2">
    <location>
        <begin position="23"/>
        <end position="544"/>
    </location>
</feature>
<dbReference type="AlphaFoldDB" id="A0A835YMA7"/>
<feature type="region of interest" description="Disordered" evidence="1">
    <location>
        <begin position="371"/>
        <end position="393"/>
    </location>
</feature>
<sequence length="544" mass="55284">MITARRACVLLVVLLLVSSVEAWPKRKHVDKDTKQRNQALSAEALKDMEWLLSGELGWEPVLDGETQVWKMTMPDSAFIFVKAMATIDASPVALREVLAPGELDIVKMYNPVITEGRDIEYLGRDSKISWSSTMPMWPCRGRDFVTFINRIRLPDGGTAIIQKATTHPQYPAPGPGYDTVRAEILHGLFLVQPVPGESHRSQFTMVQHLNPGGKIPAWLTNQLAARTPASFVTALGRVAQRFDAVAAATANDATTTKGSKGSRSGPCFDRGFDSPPCPWLLNMTQGTSTSAIAAAAGGGSSGGGSVSSSAAAAAVSMLGVPQAAESAAGVLRSARSWARGNFSGWARGNFMAALVLAVTIAAATLRTVSSSKRRRLRSRGDSETAAAGAAEAEAAVAGATDRGAAVGDRGEGVPVQGAAAAPEGALSGEAATQGGEIAQGVQNGAAAAADAAGGEGALGSRADGADTLEPLAAPTVVKLDDAAAAAAAQAPEDREGAAEGEGAAAVGTGGGDAADGVAQGASGGRQAAEAPALKRGSWVAGVVA</sequence>
<dbReference type="InterPro" id="IPR002913">
    <property type="entry name" value="START_lipid-bd_dom"/>
</dbReference>
<keyword evidence="2" id="KW-0732">Signal</keyword>
<dbReference type="SUPFAM" id="SSF55961">
    <property type="entry name" value="Bet v1-like"/>
    <property type="match status" value="1"/>
</dbReference>
<dbReference type="PROSITE" id="PS50848">
    <property type="entry name" value="START"/>
    <property type="match status" value="1"/>
</dbReference>
<dbReference type="InterPro" id="IPR023393">
    <property type="entry name" value="START-like_dom_sf"/>
</dbReference>
<comment type="caution">
    <text evidence="4">The sequence shown here is derived from an EMBL/GenBank/DDBJ whole genome shotgun (WGS) entry which is preliminary data.</text>
</comment>
<reference evidence="4" key="1">
    <citation type="submission" date="2021-02" db="EMBL/GenBank/DDBJ databases">
        <title>First Annotated Genome of the Yellow-green Alga Tribonema minus.</title>
        <authorList>
            <person name="Mahan K.M."/>
        </authorList>
    </citation>
    <scope>NUCLEOTIDE SEQUENCE</scope>
    <source>
        <strain evidence="4">UTEX B ZZ1240</strain>
    </source>
</reference>
<feature type="domain" description="START" evidence="3">
    <location>
        <begin position="65"/>
        <end position="244"/>
    </location>
</feature>